<dbReference type="GO" id="GO:0016616">
    <property type="term" value="F:oxidoreductase activity, acting on the CH-OH group of donors, NAD or NADP as acceptor"/>
    <property type="evidence" value="ECO:0007669"/>
    <property type="project" value="TreeGrafter"/>
</dbReference>
<name>A0A931GJ80_9ACTN</name>
<dbReference type="GO" id="GO:0048038">
    <property type="term" value="F:quinone binding"/>
    <property type="evidence" value="ECO:0007669"/>
    <property type="project" value="TreeGrafter"/>
</dbReference>
<reference evidence="4" key="1">
    <citation type="submission" date="2020-11" db="EMBL/GenBank/DDBJ databases">
        <title>Sequencing the genomes of 1000 actinobacteria strains.</title>
        <authorList>
            <person name="Klenk H.-P."/>
        </authorList>
    </citation>
    <scope>NUCLEOTIDE SEQUENCE</scope>
    <source>
        <strain evidence="4">DSM 43175</strain>
    </source>
</reference>
<proteinExistence type="inferred from homology"/>
<dbReference type="CDD" id="cd05233">
    <property type="entry name" value="SDR_c"/>
    <property type="match status" value="1"/>
</dbReference>
<dbReference type="PROSITE" id="PS00061">
    <property type="entry name" value="ADH_SHORT"/>
    <property type="match status" value="1"/>
</dbReference>
<evidence type="ECO:0000259" key="3">
    <source>
        <dbReference type="SMART" id="SM00822"/>
    </source>
</evidence>
<protein>
    <submittedName>
        <fullName evidence="4">NAD(P)-dependent dehydrogenase (Short-subunit alcohol dehydrogenase family)</fullName>
    </submittedName>
</protein>
<accession>A0A931GJ80</accession>
<keyword evidence="5" id="KW-1185">Reference proteome</keyword>
<dbReference type="InterPro" id="IPR036291">
    <property type="entry name" value="NAD(P)-bd_dom_sf"/>
</dbReference>
<comment type="caution">
    <text evidence="4">The sequence shown here is derived from an EMBL/GenBank/DDBJ whole genome shotgun (WGS) entry which is preliminary data.</text>
</comment>
<dbReference type="InterPro" id="IPR057326">
    <property type="entry name" value="KR_dom"/>
</dbReference>
<evidence type="ECO:0000256" key="2">
    <source>
        <dbReference type="ARBA" id="ARBA00023002"/>
    </source>
</evidence>
<dbReference type="SUPFAM" id="SSF51735">
    <property type="entry name" value="NAD(P)-binding Rossmann-fold domains"/>
    <property type="match status" value="1"/>
</dbReference>
<dbReference type="GO" id="GO:0006633">
    <property type="term" value="P:fatty acid biosynthetic process"/>
    <property type="evidence" value="ECO:0007669"/>
    <property type="project" value="TreeGrafter"/>
</dbReference>
<dbReference type="Gene3D" id="3.40.50.720">
    <property type="entry name" value="NAD(P)-binding Rossmann-like Domain"/>
    <property type="match status" value="1"/>
</dbReference>
<dbReference type="Proteomes" id="UP000614047">
    <property type="component" value="Unassembled WGS sequence"/>
</dbReference>
<dbReference type="FunFam" id="3.40.50.720:FF:000084">
    <property type="entry name" value="Short-chain dehydrogenase reductase"/>
    <property type="match status" value="1"/>
</dbReference>
<feature type="domain" description="Ketoreductase" evidence="3">
    <location>
        <begin position="7"/>
        <end position="195"/>
    </location>
</feature>
<dbReference type="PANTHER" id="PTHR42760">
    <property type="entry name" value="SHORT-CHAIN DEHYDROGENASES/REDUCTASES FAMILY MEMBER"/>
    <property type="match status" value="1"/>
</dbReference>
<gene>
    <name evidence="4" type="ORF">IW256_003113</name>
</gene>
<dbReference type="SMART" id="SM00822">
    <property type="entry name" value="PKS_KR"/>
    <property type="match status" value="1"/>
</dbReference>
<keyword evidence="2" id="KW-0560">Oxidoreductase</keyword>
<dbReference type="AlphaFoldDB" id="A0A931GJ80"/>
<dbReference type="RefSeq" id="WP_197011657.1">
    <property type="nucleotide sequence ID" value="NZ_BAABES010000026.1"/>
</dbReference>
<dbReference type="Pfam" id="PF13561">
    <property type="entry name" value="adh_short_C2"/>
    <property type="match status" value="1"/>
</dbReference>
<dbReference type="InterPro" id="IPR002347">
    <property type="entry name" value="SDR_fam"/>
</dbReference>
<evidence type="ECO:0000313" key="4">
    <source>
        <dbReference type="EMBL" id="MBG6089000.1"/>
    </source>
</evidence>
<dbReference type="EMBL" id="JADOUA010000001">
    <property type="protein sequence ID" value="MBG6089000.1"/>
    <property type="molecule type" value="Genomic_DNA"/>
</dbReference>
<dbReference type="InterPro" id="IPR020904">
    <property type="entry name" value="Sc_DH/Rdtase_CS"/>
</dbReference>
<sequence length="255" mass="26590">MSSLAGRVALVTGGGRGIGRAVALALAADGAAVAIAYRRDEQAAAATVAGLEAAAPDAAHRAYRASVDVLDDCRALAGRVEADYGRLDILVHSAGIASRGRGVADTDPAEPARLLAVHALGPHHLSQALLPLMRRSPRSDMIFMSSMITDRFPAYGAPYAMGKAAMEALAHTLAKEERGNGMHVNIVAPGLVDTDMGQRLIRATAGIEDIRDHDAASPYGHVCTPEEVAEVVRFLVSDGASYVTDQRVVVDGGTF</sequence>
<comment type="similarity">
    <text evidence="1">Belongs to the short-chain dehydrogenases/reductases (SDR) family.</text>
</comment>
<evidence type="ECO:0000313" key="5">
    <source>
        <dbReference type="Proteomes" id="UP000614047"/>
    </source>
</evidence>
<evidence type="ECO:0000256" key="1">
    <source>
        <dbReference type="ARBA" id="ARBA00006484"/>
    </source>
</evidence>
<organism evidence="4 5">
    <name type="scientific">Actinomadura viridis</name>
    <dbReference type="NCBI Taxonomy" id="58110"/>
    <lineage>
        <taxon>Bacteria</taxon>
        <taxon>Bacillati</taxon>
        <taxon>Actinomycetota</taxon>
        <taxon>Actinomycetes</taxon>
        <taxon>Streptosporangiales</taxon>
        <taxon>Thermomonosporaceae</taxon>
        <taxon>Actinomadura</taxon>
    </lineage>
</organism>
<dbReference type="PANTHER" id="PTHR42760:SF133">
    <property type="entry name" value="3-OXOACYL-[ACYL-CARRIER-PROTEIN] REDUCTASE"/>
    <property type="match status" value="1"/>
</dbReference>
<dbReference type="PRINTS" id="PR00081">
    <property type="entry name" value="GDHRDH"/>
</dbReference>